<evidence type="ECO:0000313" key="2">
    <source>
        <dbReference type="EMBL" id="MDH7641029.1"/>
    </source>
</evidence>
<dbReference type="EMBL" id="JARYGZ010000005">
    <property type="protein sequence ID" value="MDH7641029.1"/>
    <property type="molecule type" value="Genomic_DNA"/>
</dbReference>
<dbReference type="Proteomes" id="UP001160625">
    <property type="component" value="Unassembled WGS sequence"/>
</dbReference>
<proteinExistence type="predicted"/>
<protein>
    <submittedName>
        <fullName evidence="2">Uncharacterized protein</fullName>
    </submittedName>
</protein>
<keyword evidence="3" id="KW-1185">Reference proteome</keyword>
<name>A0ABT6N7F2_9SPHN</name>
<gene>
    <name evidence="2" type="ORF">QGN17_20010</name>
</gene>
<sequence>MAEDCDKPEKSAENADTVRPAGTGRRGVLMLGAVAASSVVTVRPALASTAASVLNCKIPIPDPPHNGQYISAEGRLVAPGTQGAFAPAPRPVTGDEAKKMINGMSPPGFDPNARQAYVNYIRRLQHGTSGFTCYASLQMPGR</sequence>
<comment type="caution">
    <text evidence="2">The sequence shown here is derived from an EMBL/GenBank/DDBJ whole genome shotgun (WGS) entry which is preliminary data.</text>
</comment>
<organism evidence="2 3">
    <name type="scientific">Sphingomonas oryzagri</name>
    <dbReference type="NCBI Taxonomy" id="3042314"/>
    <lineage>
        <taxon>Bacteria</taxon>
        <taxon>Pseudomonadati</taxon>
        <taxon>Pseudomonadota</taxon>
        <taxon>Alphaproteobacteria</taxon>
        <taxon>Sphingomonadales</taxon>
        <taxon>Sphingomonadaceae</taxon>
        <taxon>Sphingomonas</taxon>
    </lineage>
</organism>
<accession>A0ABT6N7F2</accession>
<reference evidence="2" key="1">
    <citation type="submission" date="2023-04" db="EMBL/GenBank/DDBJ databases">
        <title>Sphingomonas sp. MAHUQ-71 isolated from rice field.</title>
        <authorList>
            <person name="Huq M.A."/>
        </authorList>
    </citation>
    <scope>NUCLEOTIDE SEQUENCE</scope>
    <source>
        <strain evidence="2">MAHUQ-71</strain>
    </source>
</reference>
<evidence type="ECO:0000256" key="1">
    <source>
        <dbReference type="SAM" id="MobiDB-lite"/>
    </source>
</evidence>
<feature type="region of interest" description="Disordered" evidence="1">
    <location>
        <begin position="1"/>
        <end position="23"/>
    </location>
</feature>
<dbReference type="RefSeq" id="WP_281046365.1">
    <property type="nucleotide sequence ID" value="NZ_JARYGZ010000005.1"/>
</dbReference>
<feature type="compositionally biased region" description="Basic and acidic residues" evidence="1">
    <location>
        <begin position="1"/>
        <end position="13"/>
    </location>
</feature>
<evidence type="ECO:0000313" key="3">
    <source>
        <dbReference type="Proteomes" id="UP001160625"/>
    </source>
</evidence>